<dbReference type="EMBL" id="JRGF01000006">
    <property type="protein sequence ID" value="KHE42100.1"/>
    <property type="molecule type" value="Genomic_DNA"/>
</dbReference>
<evidence type="ECO:0000313" key="1">
    <source>
        <dbReference type="EMBL" id="KHE42100.1"/>
    </source>
</evidence>
<keyword evidence="2" id="KW-1185">Reference proteome</keyword>
<dbReference type="RefSeq" id="WP_022063107.1">
    <property type="nucleotide sequence ID" value="NZ_JRGF01000006.1"/>
</dbReference>
<evidence type="ECO:0000313" key="2">
    <source>
        <dbReference type="Proteomes" id="UP000030889"/>
    </source>
</evidence>
<gene>
    <name evidence="1" type="ORF">LG35_05975</name>
</gene>
<reference evidence="1 2" key="1">
    <citation type="submission" date="2014-09" db="EMBL/GenBank/DDBJ databases">
        <title>Alistipes sp. 627, sp. nov., a novel member of the family Rikenellaceae isolated from human faeces.</title>
        <authorList>
            <person name="Shkoporov A.N."/>
            <person name="Chaplin A.V."/>
            <person name="Motuzova O.V."/>
            <person name="Kafarskaia L.I."/>
            <person name="Khokhlova E.V."/>
            <person name="Efimov B.A."/>
        </authorList>
    </citation>
    <scope>NUCLEOTIDE SEQUENCE [LARGE SCALE GENOMIC DNA]</scope>
    <source>
        <strain evidence="1 2">627</strain>
    </source>
</reference>
<dbReference type="Proteomes" id="UP000030889">
    <property type="component" value="Unassembled WGS sequence"/>
</dbReference>
<accession>A0ABR4YIM5</accession>
<comment type="caution">
    <text evidence="1">The sequence shown here is derived from an EMBL/GenBank/DDBJ whole genome shotgun (WGS) entry which is preliminary data.</text>
</comment>
<organism evidence="1 2">
    <name type="scientific">Alistipes inops</name>
    <dbReference type="NCBI Taxonomy" id="1501391"/>
    <lineage>
        <taxon>Bacteria</taxon>
        <taxon>Pseudomonadati</taxon>
        <taxon>Bacteroidota</taxon>
        <taxon>Bacteroidia</taxon>
        <taxon>Bacteroidales</taxon>
        <taxon>Rikenellaceae</taxon>
        <taxon>Alistipes</taxon>
    </lineage>
</organism>
<sequence>MVKWFKSLSRQEKVMLLLILVLLIGVILRWDNVKRKALIWFRADELVERQADSAAVRQTPEAGTVWNE</sequence>
<protein>
    <submittedName>
        <fullName evidence="1">Uncharacterized protein</fullName>
    </submittedName>
</protein>
<name>A0ABR4YIM5_9BACT</name>
<proteinExistence type="predicted"/>